<dbReference type="EMBL" id="JACAZE010000005">
    <property type="protein sequence ID" value="KAF7317387.1"/>
    <property type="molecule type" value="Genomic_DNA"/>
</dbReference>
<dbReference type="AlphaFoldDB" id="A0A8H6WH27"/>
<gene>
    <name evidence="1" type="ORF">HMN09_00475000</name>
</gene>
<accession>A0A8H6WH27</accession>
<sequence length="200" mass="22072">MRLCPAEVAAQLKKAELEDLAAGRAGIQLEEMQQRLVEELKATTTLTAERRNQIEELRIALVKKLKAFRNLQEAYMPAVAQLVAEEEGKRNPELEPTVGEETPLWLPSTLALAGKRDLCRTDLLDAEARLREAQCDSGLTKVRSLLFAKSHLVIHRNTNVVGQKGSTRFGTLIGRLTARLVAQQTRYNVALGAAGYQGQG</sequence>
<evidence type="ECO:0000313" key="2">
    <source>
        <dbReference type="Proteomes" id="UP000613580"/>
    </source>
</evidence>
<proteinExistence type="predicted"/>
<dbReference type="Proteomes" id="UP000613580">
    <property type="component" value="Unassembled WGS sequence"/>
</dbReference>
<name>A0A8H6WH27_MYCCL</name>
<keyword evidence="2" id="KW-1185">Reference proteome</keyword>
<comment type="caution">
    <text evidence="1">The sequence shown here is derived from an EMBL/GenBank/DDBJ whole genome shotgun (WGS) entry which is preliminary data.</text>
</comment>
<dbReference type="OrthoDB" id="3062870at2759"/>
<evidence type="ECO:0000313" key="1">
    <source>
        <dbReference type="EMBL" id="KAF7317387.1"/>
    </source>
</evidence>
<reference evidence="1" key="1">
    <citation type="submission" date="2020-05" db="EMBL/GenBank/DDBJ databases">
        <title>Mycena genomes resolve the evolution of fungal bioluminescence.</title>
        <authorList>
            <person name="Tsai I.J."/>
        </authorList>
    </citation>
    <scope>NUCLEOTIDE SEQUENCE</scope>
    <source>
        <strain evidence="1">110903Hualien_Pintung</strain>
    </source>
</reference>
<protein>
    <submittedName>
        <fullName evidence="1">Uncharacterized protein</fullName>
    </submittedName>
</protein>
<organism evidence="1 2">
    <name type="scientific">Mycena chlorophos</name>
    <name type="common">Agaric fungus</name>
    <name type="synonym">Agaricus chlorophos</name>
    <dbReference type="NCBI Taxonomy" id="658473"/>
    <lineage>
        <taxon>Eukaryota</taxon>
        <taxon>Fungi</taxon>
        <taxon>Dikarya</taxon>
        <taxon>Basidiomycota</taxon>
        <taxon>Agaricomycotina</taxon>
        <taxon>Agaricomycetes</taxon>
        <taxon>Agaricomycetidae</taxon>
        <taxon>Agaricales</taxon>
        <taxon>Marasmiineae</taxon>
        <taxon>Mycenaceae</taxon>
        <taxon>Mycena</taxon>
    </lineage>
</organism>